<evidence type="ECO:0000313" key="2">
    <source>
        <dbReference type="Proteomes" id="UP000184932"/>
    </source>
</evidence>
<dbReference type="EMBL" id="FSRL01000001">
    <property type="protein sequence ID" value="SIN76126.1"/>
    <property type="molecule type" value="Genomic_DNA"/>
</dbReference>
<dbReference type="STRING" id="1217970.SAMN05444002_0171"/>
<evidence type="ECO:0000313" key="1">
    <source>
        <dbReference type="EMBL" id="SIN76126.1"/>
    </source>
</evidence>
<keyword evidence="2" id="KW-1185">Reference proteome</keyword>
<reference evidence="2" key="1">
    <citation type="submission" date="2016-11" db="EMBL/GenBank/DDBJ databases">
        <authorList>
            <person name="Varghese N."/>
            <person name="Submissions S."/>
        </authorList>
    </citation>
    <scope>NUCLEOTIDE SEQUENCE [LARGE SCALE GENOMIC DNA]</scope>
    <source>
        <strain evidence="2">DSM 29440</strain>
    </source>
</reference>
<dbReference type="Proteomes" id="UP000184932">
    <property type="component" value="Unassembled WGS sequence"/>
</dbReference>
<organism evidence="1 2">
    <name type="scientific">Vannielia litorea</name>
    <dbReference type="NCBI Taxonomy" id="1217970"/>
    <lineage>
        <taxon>Bacteria</taxon>
        <taxon>Pseudomonadati</taxon>
        <taxon>Pseudomonadota</taxon>
        <taxon>Alphaproteobacteria</taxon>
        <taxon>Rhodobacterales</taxon>
        <taxon>Paracoccaceae</taxon>
        <taxon>Vannielia</taxon>
    </lineage>
</organism>
<name>A0A1N6DZB4_9RHOB</name>
<dbReference type="OrthoDB" id="7433078at2"/>
<proteinExistence type="predicted"/>
<dbReference type="RefSeq" id="WP_074254387.1">
    <property type="nucleotide sequence ID" value="NZ_FSRL01000001.1"/>
</dbReference>
<gene>
    <name evidence="1" type="ORF">SAMN05444002_0171</name>
</gene>
<sequence>MTRGAVKQGPDGARIEYVSDTDGFAMQNGGMFNPTESKMPPGIYYRFFGTINRNRYGAEGCMAGGWWVDGENYAKVRSVAQEQGISLAKAAQALIVIPGGWHDCGYVGRALLKTELKAWVGKGKPATSAASPFNKLRNPDTDPVQIAPAHLEMKQWFVPGERALLSRFFEVQQVMHVIAKGVAL</sequence>
<protein>
    <submittedName>
        <fullName evidence="1">Uncharacterized protein</fullName>
    </submittedName>
</protein>
<accession>A0A1N6DZB4</accession>
<dbReference type="AlphaFoldDB" id="A0A1N6DZB4"/>